<dbReference type="eggNOG" id="KOG1282">
    <property type="taxonomic scope" value="Eukaryota"/>
</dbReference>
<dbReference type="KEGG" id="cmt:CCM_05627"/>
<dbReference type="Gene3D" id="3.40.50.1820">
    <property type="entry name" value="alpha/beta hydrolase"/>
    <property type="match status" value="1"/>
</dbReference>
<keyword evidence="1" id="KW-0378">Hydrolase</keyword>
<proteinExistence type="predicted"/>
<sequence>MSGLLIYTGISWGEELQSSPVAFPYLDQHYGLMPIDHRPAHVREAPETQRIIPSPLPHAKVHPNGSYVDRGCAKIFDHIYIEALRTNPCFNVYNIVDRCPARNDPLPGKDSWFNRRECKQVFPDNVDDQSDPAGVHVLPQVIDQSENVIIAEGTSDYLLSLNGILLGVQNMTWGGQLGFQQAPSDPFDVPAYGFDPEQMFKDDYDPNFNGHELPAGYGVMVLPTMSALAGHEGPEYTPTASLRILEKLLGRIDSLTQVSAFTLPQISNITQPKGELGNGTVRIPC</sequence>
<dbReference type="VEuPathDB" id="FungiDB:CCM_05627"/>
<gene>
    <name evidence="1" type="ORF">CCM_05627</name>
</gene>
<dbReference type="InParanoid" id="G3JKN0"/>
<dbReference type="InterPro" id="IPR029058">
    <property type="entry name" value="AB_hydrolase_fold"/>
</dbReference>
<dbReference type="SUPFAM" id="SSF53474">
    <property type="entry name" value="alpha/beta-Hydrolases"/>
    <property type="match status" value="1"/>
</dbReference>
<keyword evidence="1" id="KW-0645">Protease</keyword>
<evidence type="ECO:0000313" key="1">
    <source>
        <dbReference type="EMBL" id="EGX91469.1"/>
    </source>
</evidence>
<dbReference type="HOGENOM" id="CLU_976645_0_0_1"/>
<dbReference type="AlphaFoldDB" id="G3JKN0"/>
<dbReference type="GeneID" id="18167645"/>
<protein>
    <submittedName>
        <fullName evidence="1">Carboxypeptidase cpdS</fullName>
    </submittedName>
</protein>
<reference evidence="1 2" key="1">
    <citation type="journal article" date="2011" name="Genome Biol.">
        <title>Genome sequence of the insect pathogenic fungus Cordyceps militaris, a valued traditional Chinese medicine.</title>
        <authorList>
            <person name="Zheng P."/>
            <person name="Xia Y."/>
            <person name="Xiao G."/>
            <person name="Xiong C."/>
            <person name="Hu X."/>
            <person name="Zhang S."/>
            <person name="Zheng H."/>
            <person name="Huang Y."/>
            <person name="Zhou Y."/>
            <person name="Wang S."/>
            <person name="Zhao G.P."/>
            <person name="Liu X."/>
            <person name="St Leger R.J."/>
            <person name="Wang C."/>
        </authorList>
    </citation>
    <scope>NUCLEOTIDE SEQUENCE [LARGE SCALE GENOMIC DNA]</scope>
    <source>
        <strain evidence="1 2">CM01</strain>
    </source>
</reference>
<dbReference type="OrthoDB" id="443318at2759"/>
<accession>G3JKN0</accession>
<dbReference type="RefSeq" id="XP_006670834.1">
    <property type="nucleotide sequence ID" value="XM_006670771.1"/>
</dbReference>
<evidence type="ECO:0000313" key="2">
    <source>
        <dbReference type="Proteomes" id="UP000001610"/>
    </source>
</evidence>
<keyword evidence="1" id="KW-0121">Carboxypeptidase</keyword>
<dbReference type="EMBL" id="JH126402">
    <property type="protein sequence ID" value="EGX91469.1"/>
    <property type="molecule type" value="Genomic_DNA"/>
</dbReference>
<keyword evidence="2" id="KW-1185">Reference proteome</keyword>
<name>G3JKN0_CORMM</name>
<organism evidence="1 2">
    <name type="scientific">Cordyceps militaris (strain CM01)</name>
    <name type="common">Caterpillar fungus</name>
    <dbReference type="NCBI Taxonomy" id="983644"/>
    <lineage>
        <taxon>Eukaryota</taxon>
        <taxon>Fungi</taxon>
        <taxon>Dikarya</taxon>
        <taxon>Ascomycota</taxon>
        <taxon>Pezizomycotina</taxon>
        <taxon>Sordariomycetes</taxon>
        <taxon>Hypocreomycetidae</taxon>
        <taxon>Hypocreales</taxon>
        <taxon>Cordycipitaceae</taxon>
        <taxon>Cordyceps</taxon>
    </lineage>
</organism>
<dbReference type="GO" id="GO:0004180">
    <property type="term" value="F:carboxypeptidase activity"/>
    <property type="evidence" value="ECO:0007669"/>
    <property type="project" value="UniProtKB-KW"/>
</dbReference>
<dbReference type="Proteomes" id="UP000001610">
    <property type="component" value="Unassembled WGS sequence"/>
</dbReference>